<keyword evidence="14" id="KW-1185">Reference proteome</keyword>
<dbReference type="InterPro" id="IPR011009">
    <property type="entry name" value="Kinase-like_dom_sf"/>
</dbReference>
<dbReference type="Gene3D" id="1.10.510.10">
    <property type="entry name" value="Transferase(Phosphotransferase) domain 1"/>
    <property type="match status" value="1"/>
</dbReference>
<evidence type="ECO:0000256" key="10">
    <source>
        <dbReference type="ARBA" id="ARBA00023170"/>
    </source>
</evidence>
<feature type="region of interest" description="Disordered" evidence="11">
    <location>
        <begin position="215"/>
        <end position="240"/>
    </location>
</feature>
<keyword evidence="3" id="KW-0808">Transferase</keyword>
<evidence type="ECO:0000313" key="14">
    <source>
        <dbReference type="Proteomes" id="UP000272942"/>
    </source>
</evidence>
<evidence type="ECO:0000256" key="7">
    <source>
        <dbReference type="ARBA" id="ARBA00022840"/>
    </source>
</evidence>
<dbReference type="InterPro" id="IPR000333">
    <property type="entry name" value="TGFB_receptor"/>
</dbReference>
<dbReference type="PANTHER" id="PTHR23255:SF72">
    <property type="entry name" value="RECEPTOR PROTEIN SERINE_THREONINE KINASE"/>
    <property type="match status" value="1"/>
</dbReference>
<dbReference type="GO" id="GO:0005524">
    <property type="term" value="F:ATP binding"/>
    <property type="evidence" value="ECO:0007669"/>
    <property type="project" value="UniProtKB-KW"/>
</dbReference>
<dbReference type="InterPro" id="IPR001245">
    <property type="entry name" value="Ser-Thr/Tyr_kinase_cat_dom"/>
</dbReference>
<proteinExistence type="predicted"/>
<reference evidence="15" key="1">
    <citation type="submission" date="2016-06" db="UniProtKB">
        <authorList>
            <consortium name="WormBaseParasite"/>
        </authorList>
    </citation>
    <scope>IDENTIFICATION</scope>
</reference>
<keyword evidence="6" id="KW-0418">Kinase</keyword>
<dbReference type="OrthoDB" id="69842at2759"/>
<evidence type="ECO:0000313" key="13">
    <source>
        <dbReference type="EMBL" id="VDP80485.1"/>
    </source>
</evidence>
<evidence type="ECO:0000256" key="4">
    <source>
        <dbReference type="ARBA" id="ARBA00022692"/>
    </source>
</evidence>
<evidence type="ECO:0000256" key="9">
    <source>
        <dbReference type="ARBA" id="ARBA00023136"/>
    </source>
</evidence>
<evidence type="ECO:0000256" key="11">
    <source>
        <dbReference type="SAM" id="MobiDB-lite"/>
    </source>
</evidence>
<dbReference type="PANTHER" id="PTHR23255">
    <property type="entry name" value="TRANSFORMING GROWTH FACTOR-BETA RECEPTOR TYPE I AND II"/>
    <property type="match status" value="1"/>
</dbReference>
<dbReference type="GO" id="GO:0004675">
    <property type="term" value="F:transmembrane receptor protein serine/threonine kinase activity"/>
    <property type="evidence" value="ECO:0007669"/>
    <property type="project" value="InterPro"/>
</dbReference>
<evidence type="ECO:0000256" key="5">
    <source>
        <dbReference type="ARBA" id="ARBA00022741"/>
    </source>
</evidence>
<protein>
    <submittedName>
        <fullName evidence="15">Receptor protein serine/threonine kinase</fullName>
    </submittedName>
</protein>
<keyword evidence="9" id="KW-0472">Membrane</keyword>
<evidence type="ECO:0000313" key="15">
    <source>
        <dbReference type="WBParaSite" id="ECPE_0000723301-mRNA-1"/>
    </source>
</evidence>
<evidence type="ECO:0000256" key="8">
    <source>
        <dbReference type="ARBA" id="ARBA00022989"/>
    </source>
</evidence>
<comment type="subcellular location">
    <subcellularLocation>
        <location evidence="1">Membrane</location>
        <topology evidence="1">Single-pass type I membrane protein</topology>
    </subcellularLocation>
</comment>
<name>A0A183AJT2_9TREM</name>
<dbReference type="GO" id="GO:0071363">
    <property type="term" value="P:cellular response to growth factor stimulus"/>
    <property type="evidence" value="ECO:0007669"/>
    <property type="project" value="TreeGrafter"/>
</dbReference>
<feature type="domain" description="Serine-threonine/tyrosine-protein kinase catalytic" evidence="12">
    <location>
        <begin position="50"/>
        <end position="147"/>
    </location>
</feature>
<organism evidence="15">
    <name type="scientific">Echinostoma caproni</name>
    <dbReference type="NCBI Taxonomy" id="27848"/>
    <lineage>
        <taxon>Eukaryota</taxon>
        <taxon>Metazoa</taxon>
        <taxon>Spiralia</taxon>
        <taxon>Lophotrochozoa</taxon>
        <taxon>Platyhelminthes</taxon>
        <taxon>Trematoda</taxon>
        <taxon>Digenea</taxon>
        <taxon>Plagiorchiida</taxon>
        <taxon>Echinostomata</taxon>
        <taxon>Echinostomatoidea</taxon>
        <taxon>Echinostomatidae</taxon>
        <taxon>Echinostoma</taxon>
    </lineage>
</organism>
<dbReference type="Proteomes" id="UP000272942">
    <property type="component" value="Unassembled WGS sequence"/>
</dbReference>
<dbReference type="SUPFAM" id="SSF56112">
    <property type="entry name" value="Protein kinase-like (PK-like)"/>
    <property type="match status" value="1"/>
</dbReference>
<evidence type="ECO:0000259" key="12">
    <source>
        <dbReference type="Pfam" id="PF07714"/>
    </source>
</evidence>
<gene>
    <name evidence="13" type="ORF">ECPE_LOCUS7217</name>
</gene>
<keyword evidence="4" id="KW-0812">Transmembrane</keyword>
<keyword evidence="7" id="KW-0067">ATP-binding</keyword>
<keyword evidence="8" id="KW-1133">Transmembrane helix</keyword>
<dbReference type="WBParaSite" id="ECPE_0000723301-mRNA-1">
    <property type="protein sequence ID" value="ECPE_0000723301-mRNA-1"/>
    <property type="gene ID" value="ECPE_0000723301"/>
</dbReference>
<keyword evidence="10" id="KW-0675">Receptor</keyword>
<evidence type="ECO:0000256" key="6">
    <source>
        <dbReference type="ARBA" id="ARBA00022777"/>
    </source>
</evidence>
<sequence>MSPELLAKICTSTQLGVHPSPDFEETETDAILTPTVSAESNPSVMLSFDTLKASDVYAFGLVLWEVARRCRTQEGADPYLLPYGDHIPPEPTFYTMYETVCINGIRPTLSARWSEDPILLRFVRLLEECWCARPEERLTMLRIKKTLGELISREKESYSNPTDTVEETELQMNQRDDKSNQLLDNNFLTGTALTYLKALQLYFLTELVELSSENTTEVGHGKDAVGSYSRNHAPKIRRHP</sequence>
<dbReference type="GO" id="GO:0043235">
    <property type="term" value="C:receptor complex"/>
    <property type="evidence" value="ECO:0007669"/>
    <property type="project" value="TreeGrafter"/>
</dbReference>
<dbReference type="Pfam" id="PF07714">
    <property type="entry name" value="PK_Tyr_Ser-Thr"/>
    <property type="match status" value="1"/>
</dbReference>
<evidence type="ECO:0000256" key="3">
    <source>
        <dbReference type="ARBA" id="ARBA00022679"/>
    </source>
</evidence>
<evidence type="ECO:0000256" key="2">
    <source>
        <dbReference type="ARBA" id="ARBA00022527"/>
    </source>
</evidence>
<keyword evidence="5" id="KW-0547">Nucleotide-binding</keyword>
<dbReference type="EMBL" id="UZAN01044304">
    <property type="protein sequence ID" value="VDP80485.1"/>
    <property type="molecule type" value="Genomic_DNA"/>
</dbReference>
<reference evidence="13 14" key="2">
    <citation type="submission" date="2018-11" db="EMBL/GenBank/DDBJ databases">
        <authorList>
            <consortium name="Pathogen Informatics"/>
        </authorList>
    </citation>
    <scope>NUCLEOTIDE SEQUENCE [LARGE SCALE GENOMIC DNA]</scope>
    <source>
        <strain evidence="13 14">Egypt</strain>
    </source>
</reference>
<dbReference type="GO" id="GO:0005886">
    <property type="term" value="C:plasma membrane"/>
    <property type="evidence" value="ECO:0007669"/>
    <property type="project" value="TreeGrafter"/>
</dbReference>
<dbReference type="AlphaFoldDB" id="A0A183AJT2"/>
<evidence type="ECO:0000256" key="1">
    <source>
        <dbReference type="ARBA" id="ARBA00004479"/>
    </source>
</evidence>
<accession>A0A183AJT2</accession>
<keyword evidence="2" id="KW-0723">Serine/threonine-protein kinase</keyword>